<organism evidence="2 3">
    <name type="scientific">Alternaria tenuissima</name>
    <dbReference type="NCBI Taxonomy" id="119927"/>
    <lineage>
        <taxon>Eukaryota</taxon>
        <taxon>Fungi</taxon>
        <taxon>Dikarya</taxon>
        <taxon>Ascomycota</taxon>
        <taxon>Pezizomycotina</taxon>
        <taxon>Dothideomycetes</taxon>
        <taxon>Pleosporomycetidae</taxon>
        <taxon>Pleosporales</taxon>
        <taxon>Pleosporineae</taxon>
        <taxon>Pleosporaceae</taxon>
        <taxon>Alternaria</taxon>
        <taxon>Alternaria sect. Alternaria</taxon>
        <taxon>Alternaria alternata complex</taxon>
    </lineage>
</organism>
<evidence type="ECO:0000313" key="3">
    <source>
        <dbReference type="Proteomes" id="UP000292402"/>
    </source>
</evidence>
<sequence length="404" mass="45049">MRSRGRPPPKNQARTFVQNPLEAPNLENAAQIGLVDEAKAVIFRKARRVFFETKPSPTGETTYGITAYHAAVDERTNLSAESDGHKPLTPHNLPENEQMPTLASPSREDHNKVQAHIASVLKPAREALEQAIQDLQDLEDGSKGETAVLRKAWLPDQISRYKTLVTSRQAEQNIVDEHDIKTGTLAAASGGRLLEAPRIGGNAVTDTAKNPIVPWLMDWAAIKIDPKLEWSNNLEDPKHTKLTCGIKGKTRLNDMESANYYRIPNPRELDCEVAFHGRTSGWEFAELNCTQSLLNPIYCGKGRPSGKMGELDGRYKVSREKSGYCWSFVQRTGYRRRDPCLSGDSGSVVLLDPENPPVHRGDNWWVSILFGHEHKSVDYMTPIENVIKDIGAVMNEKVVVPEQA</sequence>
<proteinExistence type="predicted"/>
<evidence type="ECO:0000256" key="1">
    <source>
        <dbReference type="SAM" id="MobiDB-lite"/>
    </source>
</evidence>
<protein>
    <submittedName>
        <fullName evidence="2">Uncharacterized protein</fullName>
    </submittedName>
</protein>
<feature type="region of interest" description="Disordered" evidence="1">
    <location>
        <begin position="1"/>
        <end position="22"/>
    </location>
</feature>
<dbReference type="AlphaFoldDB" id="A0A4Q4MN14"/>
<reference evidence="3" key="1">
    <citation type="journal article" date="2019" name="bioRxiv">
        <title>Genomics, evolutionary history and diagnostics of the Alternaria alternata species group including apple and Asian pear pathotypes.</title>
        <authorList>
            <person name="Armitage A.D."/>
            <person name="Cockerton H.M."/>
            <person name="Sreenivasaprasad S."/>
            <person name="Woodhall J.W."/>
            <person name="Lane C.R."/>
            <person name="Harrison R.J."/>
            <person name="Clarkson J.P."/>
        </authorList>
    </citation>
    <scope>NUCLEOTIDE SEQUENCE [LARGE SCALE GENOMIC DNA]</scope>
    <source>
        <strain evidence="3">FERA 1082</strain>
    </source>
</reference>
<gene>
    <name evidence="2" type="ORF">AA0114_g3773</name>
</gene>
<feature type="region of interest" description="Disordered" evidence="1">
    <location>
        <begin position="78"/>
        <end position="105"/>
    </location>
</feature>
<accession>A0A4Q4MN14</accession>
<name>A0A4Q4MN14_9PLEO</name>
<evidence type="ECO:0000313" key="2">
    <source>
        <dbReference type="EMBL" id="RYN54416.1"/>
    </source>
</evidence>
<comment type="caution">
    <text evidence="2">The sequence shown here is derived from an EMBL/GenBank/DDBJ whole genome shotgun (WGS) entry which is preliminary data.</text>
</comment>
<dbReference type="Proteomes" id="UP000292402">
    <property type="component" value="Unassembled WGS sequence"/>
</dbReference>
<dbReference type="EMBL" id="PDXA01000010">
    <property type="protein sequence ID" value="RYN54416.1"/>
    <property type="molecule type" value="Genomic_DNA"/>
</dbReference>